<organism evidence="1 2">
    <name type="scientific">Parelaphostrongylus tenuis</name>
    <name type="common">Meningeal worm</name>
    <dbReference type="NCBI Taxonomy" id="148309"/>
    <lineage>
        <taxon>Eukaryota</taxon>
        <taxon>Metazoa</taxon>
        <taxon>Ecdysozoa</taxon>
        <taxon>Nematoda</taxon>
        <taxon>Chromadorea</taxon>
        <taxon>Rhabditida</taxon>
        <taxon>Rhabditina</taxon>
        <taxon>Rhabditomorpha</taxon>
        <taxon>Strongyloidea</taxon>
        <taxon>Metastrongylidae</taxon>
        <taxon>Parelaphostrongylus</taxon>
    </lineage>
</organism>
<comment type="caution">
    <text evidence="1">The sequence shown here is derived from an EMBL/GenBank/DDBJ whole genome shotgun (WGS) entry which is preliminary data.</text>
</comment>
<dbReference type="Proteomes" id="UP001196413">
    <property type="component" value="Unassembled WGS sequence"/>
</dbReference>
<dbReference type="EMBL" id="JAHQIW010007468">
    <property type="protein sequence ID" value="KAJ1374568.1"/>
    <property type="molecule type" value="Genomic_DNA"/>
</dbReference>
<reference evidence="1" key="1">
    <citation type="submission" date="2021-06" db="EMBL/GenBank/DDBJ databases">
        <title>Parelaphostrongylus tenuis whole genome reference sequence.</title>
        <authorList>
            <person name="Garwood T.J."/>
            <person name="Larsen P.A."/>
            <person name="Fountain-Jones N.M."/>
            <person name="Garbe J.R."/>
            <person name="Macchietto M.G."/>
            <person name="Kania S.A."/>
            <person name="Gerhold R.W."/>
            <person name="Richards J.E."/>
            <person name="Wolf T.M."/>
        </authorList>
    </citation>
    <scope>NUCLEOTIDE SEQUENCE</scope>
    <source>
        <strain evidence="1">MNPRO001-30</strain>
        <tissue evidence="1">Meninges</tissue>
    </source>
</reference>
<dbReference type="AlphaFoldDB" id="A0AAD5REI2"/>
<name>A0AAD5REI2_PARTN</name>
<evidence type="ECO:0000313" key="2">
    <source>
        <dbReference type="Proteomes" id="UP001196413"/>
    </source>
</evidence>
<evidence type="ECO:0000313" key="1">
    <source>
        <dbReference type="EMBL" id="KAJ1374568.1"/>
    </source>
</evidence>
<proteinExistence type="predicted"/>
<gene>
    <name evidence="1" type="ORF">KIN20_037275</name>
</gene>
<keyword evidence="2" id="KW-1185">Reference proteome</keyword>
<protein>
    <submittedName>
        <fullName evidence="1">Uncharacterized protein</fullName>
    </submittedName>
</protein>
<sequence length="129" mass="15220">MDSARLVIIICRETHRRHNFWSTLVKRRRSWSSVYSRIANRRKNEMQRAIIVLCALCVLGMSQMTFTDRWNKRDVPSYELFTSSKTSGRSSKCSRHSIEELFFQLYQIQAAEKEILNEIGVCSLQKSLR</sequence>
<accession>A0AAD5REI2</accession>